<dbReference type="SUPFAM" id="SSF46689">
    <property type="entry name" value="Homeodomain-like"/>
    <property type="match status" value="1"/>
</dbReference>
<evidence type="ECO:0000313" key="5">
    <source>
        <dbReference type="EMBL" id="WWA48027.1"/>
    </source>
</evidence>
<dbReference type="Proteomes" id="UP001335183">
    <property type="component" value="Chromosome"/>
</dbReference>
<proteinExistence type="predicted"/>
<protein>
    <submittedName>
        <fullName evidence="5">Helix-turn-helix transcriptional regulator</fullName>
    </submittedName>
</protein>
<feature type="domain" description="HTH araC/xylS-type" evidence="4">
    <location>
        <begin position="123"/>
        <end position="218"/>
    </location>
</feature>
<name>A0ABZ2D6T6_9SPHN</name>
<dbReference type="InterPro" id="IPR014710">
    <property type="entry name" value="RmlC-like_jellyroll"/>
</dbReference>
<keyword evidence="1" id="KW-0805">Transcription regulation</keyword>
<dbReference type="RefSeq" id="WP_338446913.1">
    <property type="nucleotide sequence ID" value="NZ_CP144918.1"/>
</dbReference>
<dbReference type="InterPro" id="IPR018060">
    <property type="entry name" value="HTH_AraC"/>
</dbReference>
<dbReference type="SMART" id="SM00342">
    <property type="entry name" value="HTH_ARAC"/>
    <property type="match status" value="1"/>
</dbReference>
<keyword evidence="6" id="KW-1185">Reference proteome</keyword>
<keyword evidence="2" id="KW-0238">DNA-binding</keyword>
<dbReference type="EMBL" id="CP144918">
    <property type="protein sequence ID" value="WWA48027.1"/>
    <property type="molecule type" value="Genomic_DNA"/>
</dbReference>
<evidence type="ECO:0000313" key="6">
    <source>
        <dbReference type="Proteomes" id="UP001335183"/>
    </source>
</evidence>
<dbReference type="InterPro" id="IPR009057">
    <property type="entry name" value="Homeodomain-like_sf"/>
</dbReference>
<gene>
    <name evidence="5" type="ORF">V5F89_03725</name>
</gene>
<dbReference type="SUPFAM" id="SSF51182">
    <property type="entry name" value="RmlC-like cupins"/>
    <property type="match status" value="1"/>
</dbReference>
<organism evidence="5 6">
    <name type="scientific">Pelagerythrobacter marensis</name>
    <dbReference type="NCBI Taxonomy" id="543877"/>
    <lineage>
        <taxon>Bacteria</taxon>
        <taxon>Pseudomonadati</taxon>
        <taxon>Pseudomonadota</taxon>
        <taxon>Alphaproteobacteria</taxon>
        <taxon>Sphingomonadales</taxon>
        <taxon>Erythrobacteraceae</taxon>
        <taxon>Pelagerythrobacter</taxon>
    </lineage>
</organism>
<dbReference type="PANTHER" id="PTHR46796">
    <property type="entry name" value="HTH-TYPE TRANSCRIPTIONAL ACTIVATOR RHAS-RELATED"/>
    <property type="match status" value="1"/>
</dbReference>
<evidence type="ECO:0000259" key="4">
    <source>
        <dbReference type="PROSITE" id="PS01124"/>
    </source>
</evidence>
<evidence type="ECO:0000256" key="1">
    <source>
        <dbReference type="ARBA" id="ARBA00023015"/>
    </source>
</evidence>
<keyword evidence="3" id="KW-0804">Transcription</keyword>
<dbReference type="PROSITE" id="PS01124">
    <property type="entry name" value="HTH_ARAC_FAMILY_2"/>
    <property type="match status" value="1"/>
</dbReference>
<dbReference type="Gene3D" id="1.10.10.60">
    <property type="entry name" value="Homeodomain-like"/>
    <property type="match status" value="1"/>
</dbReference>
<dbReference type="InterPro" id="IPR050204">
    <property type="entry name" value="AraC_XylS_family_regulators"/>
</dbReference>
<dbReference type="Pfam" id="PF12833">
    <property type="entry name" value="HTH_18"/>
    <property type="match status" value="1"/>
</dbReference>
<dbReference type="InterPro" id="IPR011051">
    <property type="entry name" value="RmlC_Cupin_sf"/>
</dbReference>
<evidence type="ECO:0000256" key="3">
    <source>
        <dbReference type="ARBA" id="ARBA00023163"/>
    </source>
</evidence>
<reference evidence="5 6" key="1">
    <citation type="submission" date="2024-02" db="EMBL/GenBank/DDBJ databases">
        <title>The whole genome sequence of five bacterial samples isolated from Abu Dhabi Sabkha-shore region.</title>
        <authorList>
            <person name="Sudalaimuthuasari N."/>
            <person name="Sarfraz B."/>
            <person name="Tuyisabe J.D."/>
            <person name="Mugisha Ntwali L.D.M."/>
            <person name="Ali A.I.A.A."/>
            <person name="Almansoori S.Z.A."/>
            <person name="Alajami H.S.A."/>
            <person name="Almeqbaali A.A.S."/>
            <person name="Kundu B."/>
            <person name="Saeed E.E."/>
            <person name="Sukumarinath V."/>
            <person name="Mishra A.K."/>
            <person name="Hazzouri K.M."/>
            <person name="Almaskari R."/>
            <person name="Sharma A.K."/>
            <person name="Amiri K.M.A."/>
        </authorList>
    </citation>
    <scope>NUCLEOTIDE SEQUENCE [LARGE SCALE GENOMIC DNA]</scope>
    <source>
        <strain evidence="6">kcgeb_sd</strain>
    </source>
</reference>
<evidence type="ECO:0000256" key="2">
    <source>
        <dbReference type="ARBA" id="ARBA00023125"/>
    </source>
</evidence>
<dbReference type="Gene3D" id="2.60.120.10">
    <property type="entry name" value="Jelly Rolls"/>
    <property type="match status" value="1"/>
</dbReference>
<sequence length="226" mass="24245">MTCAAPERHEPGAALDRHRHTDGYIALVLEGGYEEAGETGRLRAAPGTVVVHHPWSAHRDRFGTRGARVLNLPLAAGLDEGPGTVADPDAIVRLAERDPVAAAEAVRADFRPRAIEAVDWPDLLARALSTDETFAIRDWAHEVGLDPASVSRGFSRVYGVSPKRFRLETRTRRALLALADWSGSLAALAAECGFADQAHLARSARTLTGTAPSFLRRSDTGDPGEA</sequence>
<accession>A0ABZ2D6T6</accession>